<comment type="caution">
    <text evidence="1">The sequence shown here is derived from an EMBL/GenBank/DDBJ whole genome shotgun (WGS) entry which is preliminary data.</text>
</comment>
<reference evidence="1" key="1">
    <citation type="submission" date="2017-08" db="EMBL/GenBank/DDBJ databases">
        <authorList>
            <person name="Polle J.E."/>
            <person name="Barry K."/>
            <person name="Cushman J."/>
            <person name="Schmutz J."/>
            <person name="Tran D."/>
            <person name="Hathwaick L.T."/>
            <person name="Yim W.C."/>
            <person name="Jenkins J."/>
            <person name="Mckie-Krisberg Z.M."/>
            <person name="Prochnik S."/>
            <person name="Lindquist E."/>
            <person name="Dockter R.B."/>
            <person name="Adam C."/>
            <person name="Molina H."/>
            <person name="Bunkerborg J."/>
            <person name="Jin E."/>
            <person name="Buchheim M."/>
            <person name="Magnuson J."/>
        </authorList>
    </citation>
    <scope>NUCLEOTIDE SEQUENCE</scope>
    <source>
        <strain evidence="1">CCAP 19/18</strain>
    </source>
</reference>
<evidence type="ECO:0000313" key="2">
    <source>
        <dbReference type="Proteomes" id="UP000815325"/>
    </source>
</evidence>
<name>A0ABQ7GDJ3_DUNSA</name>
<accession>A0ABQ7GDJ3</accession>
<dbReference type="Proteomes" id="UP000815325">
    <property type="component" value="Unassembled WGS sequence"/>
</dbReference>
<gene>
    <name evidence="1" type="ORF">DUNSADRAFT_11361</name>
</gene>
<evidence type="ECO:0000313" key="1">
    <source>
        <dbReference type="EMBL" id="KAF5832680.1"/>
    </source>
</evidence>
<evidence type="ECO:0008006" key="3">
    <source>
        <dbReference type="Google" id="ProtNLM"/>
    </source>
</evidence>
<dbReference type="EMBL" id="MU069856">
    <property type="protein sequence ID" value="KAF5832680.1"/>
    <property type="molecule type" value="Genomic_DNA"/>
</dbReference>
<proteinExistence type="predicted"/>
<organism evidence="1 2">
    <name type="scientific">Dunaliella salina</name>
    <name type="common">Green alga</name>
    <name type="synonym">Protococcus salinus</name>
    <dbReference type="NCBI Taxonomy" id="3046"/>
    <lineage>
        <taxon>Eukaryota</taxon>
        <taxon>Viridiplantae</taxon>
        <taxon>Chlorophyta</taxon>
        <taxon>core chlorophytes</taxon>
        <taxon>Chlorophyceae</taxon>
        <taxon>CS clade</taxon>
        <taxon>Chlamydomonadales</taxon>
        <taxon>Dunaliellaceae</taxon>
        <taxon>Dunaliella</taxon>
    </lineage>
</organism>
<sequence length="86" mass="9219">MRSSSRTQLSCLVRLRTLISEARLSCSFGFNFSVFISFTAATSSTSTTWCAFQTMAKLPLPIGCSRAHLSTTLHMPTGPGANDLAA</sequence>
<protein>
    <recommendedName>
        <fullName evidence="3">Encoded protein</fullName>
    </recommendedName>
</protein>
<keyword evidence="2" id="KW-1185">Reference proteome</keyword>